<reference evidence="3 4" key="1">
    <citation type="submission" date="2020-04" db="EMBL/GenBank/DDBJ databases">
        <authorList>
            <person name="Zhang R."/>
            <person name="Schippers A."/>
        </authorList>
    </citation>
    <scope>NUCLEOTIDE SEQUENCE [LARGE SCALE GENOMIC DNA]</scope>
    <source>
        <strain evidence="3 4">DSM 109850</strain>
    </source>
</reference>
<feature type="signal peptide" evidence="2">
    <location>
        <begin position="1"/>
        <end position="26"/>
    </location>
</feature>
<evidence type="ECO:0000256" key="1">
    <source>
        <dbReference type="SAM" id="MobiDB-lite"/>
    </source>
</evidence>
<keyword evidence="2" id="KW-0732">Signal</keyword>
<proteinExistence type="predicted"/>
<evidence type="ECO:0000313" key="4">
    <source>
        <dbReference type="Proteomes" id="UP000533476"/>
    </source>
</evidence>
<evidence type="ECO:0000313" key="3">
    <source>
        <dbReference type="EMBL" id="NMP23937.1"/>
    </source>
</evidence>
<organism evidence="3 4">
    <name type="scientific">Sulfobacillus harzensis</name>
    <dbReference type="NCBI Taxonomy" id="2729629"/>
    <lineage>
        <taxon>Bacteria</taxon>
        <taxon>Bacillati</taxon>
        <taxon>Bacillota</taxon>
        <taxon>Clostridia</taxon>
        <taxon>Eubacteriales</taxon>
        <taxon>Clostridiales Family XVII. Incertae Sedis</taxon>
        <taxon>Sulfobacillus</taxon>
    </lineage>
</organism>
<dbReference type="AlphaFoldDB" id="A0A7Y0L615"/>
<feature type="compositionally biased region" description="Polar residues" evidence="1">
    <location>
        <begin position="155"/>
        <end position="186"/>
    </location>
</feature>
<dbReference type="RefSeq" id="WP_169101620.1">
    <property type="nucleotide sequence ID" value="NZ_JABBVZ010000074.1"/>
</dbReference>
<gene>
    <name evidence="3" type="ORF">HIJ39_16510</name>
</gene>
<dbReference type="EMBL" id="JABBVZ010000074">
    <property type="protein sequence ID" value="NMP23937.1"/>
    <property type="molecule type" value="Genomic_DNA"/>
</dbReference>
<feature type="chain" id="PRO_5031055833" evidence="2">
    <location>
        <begin position="27"/>
        <end position="193"/>
    </location>
</feature>
<comment type="caution">
    <text evidence="3">The sequence shown here is derived from an EMBL/GenBank/DDBJ whole genome shotgun (WGS) entry which is preliminary data.</text>
</comment>
<accession>A0A7Y0L615</accession>
<sequence>MKRQAWIVAPVAGAILLAGGAGSSMAGFTATATVQGTAQAISLAQVLPLTLSSIEAPDPGNAKSGVGQLAALGSLTNDGAESYSPIVQISGVPGALLGGVVGTLAPGQSEFLTLGGLSHLKPGSYTVTVTVQLANFTETASTQITVKKPQKDLASKQSQNSTAPSNNPEQSTMNPVPSTSPGLPSTNGGGGSK</sequence>
<feature type="region of interest" description="Disordered" evidence="1">
    <location>
        <begin position="146"/>
        <end position="193"/>
    </location>
</feature>
<evidence type="ECO:0000256" key="2">
    <source>
        <dbReference type="SAM" id="SignalP"/>
    </source>
</evidence>
<name>A0A7Y0L615_9FIRM</name>
<keyword evidence="4" id="KW-1185">Reference proteome</keyword>
<dbReference type="Proteomes" id="UP000533476">
    <property type="component" value="Unassembled WGS sequence"/>
</dbReference>
<protein>
    <submittedName>
        <fullName evidence="3">Uncharacterized protein</fullName>
    </submittedName>
</protein>